<feature type="region of interest" description="Disordered" evidence="21">
    <location>
        <begin position="1442"/>
        <end position="1494"/>
    </location>
</feature>
<evidence type="ECO:0000256" key="13">
    <source>
        <dbReference type="ARBA" id="ARBA00022908"/>
    </source>
</evidence>
<dbReference type="InterPro" id="IPR000953">
    <property type="entry name" value="Chromo/chromo_shadow_dom"/>
</dbReference>
<dbReference type="GO" id="GO:0005634">
    <property type="term" value="C:nucleus"/>
    <property type="evidence" value="ECO:0007669"/>
    <property type="project" value="UniProtKB-SubCell"/>
</dbReference>
<evidence type="ECO:0000256" key="17">
    <source>
        <dbReference type="ARBA" id="ARBA00023172"/>
    </source>
</evidence>
<dbReference type="SUPFAM" id="SSF53098">
    <property type="entry name" value="Ribonuclease H-like"/>
    <property type="match status" value="1"/>
</dbReference>
<dbReference type="GeneTree" id="ENSGT01040000240511"/>
<evidence type="ECO:0000256" key="10">
    <source>
        <dbReference type="ARBA" id="ARBA00022759"/>
    </source>
</evidence>
<keyword evidence="8" id="KW-0479">Metal-binding</keyword>
<keyword evidence="13" id="KW-0229">DNA integration</keyword>
<evidence type="ECO:0000256" key="12">
    <source>
        <dbReference type="ARBA" id="ARBA00022842"/>
    </source>
</evidence>
<dbReference type="GO" id="GO:0006508">
    <property type="term" value="P:proteolysis"/>
    <property type="evidence" value="ECO:0007669"/>
    <property type="project" value="UniProtKB-KW"/>
</dbReference>
<dbReference type="Gene3D" id="2.40.70.10">
    <property type="entry name" value="Acid Proteases"/>
    <property type="match status" value="1"/>
</dbReference>
<keyword evidence="20" id="KW-0863">Zinc-finger</keyword>
<evidence type="ECO:0000256" key="20">
    <source>
        <dbReference type="PROSITE-ProRule" id="PRU00047"/>
    </source>
</evidence>
<feature type="region of interest" description="Disordered" evidence="21">
    <location>
        <begin position="1369"/>
        <end position="1389"/>
    </location>
</feature>
<feature type="domain" description="Reverse transcriptase" evidence="24">
    <location>
        <begin position="572"/>
        <end position="751"/>
    </location>
</feature>
<evidence type="ECO:0000256" key="3">
    <source>
        <dbReference type="ARBA" id="ARBA00012180"/>
    </source>
</evidence>
<evidence type="ECO:0000256" key="7">
    <source>
        <dbReference type="ARBA" id="ARBA00022722"/>
    </source>
</evidence>
<dbReference type="PROSITE" id="PS50158">
    <property type="entry name" value="ZF_CCHC"/>
    <property type="match status" value="1"/>
</dbReference>
<evidence type="ECO:0000256" key="11">
    <source>
        <dbReference type="ARBA" id="ARBA00022801"/>
    </source>
</evidence>
<dbReference type="InterPro" id="IPR036875">
    <property type="entry name" value="Znf_CCHC_sf"/>
</dbReference>
<dbReference type="STRING" id="30732.ENSOMEP00000031988"/>
<dbReference type="CDD" id="cd09274">
    <property type="entry name" value="RNase_HI_RT_Ty3"/>
    <property type="match status" value="1"/>
</dbReference>
<feature type="compositionally biased region" description="Low complexity" evidence="21">
    <location>
        <begin position="72"/>
        <end position="81"/>
    </location>
</feature>
<evidence type="ECO:0000256" key="5">
    <source>
        <dbReference type="ARBA" id="ARBA00022679"/>
    </source>
</evidence>
<dbReference type="OMA" id="CESTINP"/>
<dbReference type="GO" id="GO:0008270">
    <property type="term" value="F:zinc ion binding"/>
    <property type="evidence" value="ECO:0007669"/>
    <property type="project" value="UniProtKB-KW"/>
</dbReference>
<keyword evidence="27" id="KW-1185">Reference proteome</keyword>
<dbReference type="Pfam" id="PF00078">
    <property type="entry name" value="RVT_1"/>
    <property type="match status" value="1"/>
</dbReference>
<dbReference type="GO" id="GO:0006310">
    <property type="term" value="P:DNA recombination"/>
    <property type="evidence" value="ECO:0007669"/>
    <property type="project" value="UniProtKB-KW"/>
</dbReference>
<keyword evidence="9" id="KW-0064">Aspartyl protease</keyword>
<keyword evidence="18" id="KW-0511">Multifunctional enzyme</keyword>
<dbReference type="CDD" id="cd00303">
    <property type="entry name" value="retropepsin_like"/>
    <property type="match status" value="1"/>
</dbReference>
<dbReference type="GO" id="GO:0015074">
    <property type="term" value="P:DNA integration"/>
    <property type="evidence" value="ECO:0007669"/>
    <property type="project" value="UniProtKB-KW"/>
</dbReference>
<dbReference type="Gene3D" id="3.30.70.270">
    <property type="match status" value="2"/>
</dbReference>
<dbReference type="GO" id="GO:0004523">
    <property type="term" value="F:RNA-DNA hybrid ribonuclease activity"/>
    <property type="evidence" value="ECO:0007669"/>
    <property type="project" value="UniProtKB-EC"/>
</dbReference>
<dbReference type="Pfam" id="PF00665">
    <property type="entry name" value="rve"/>
    <property type="match status" value="1"/>
</dbReference>
<evidence type="ECO:0000256" key="16">
    <source>
        <dbReference type="ARBA" id="ARBA00023125"/>
    </source>
</evidence>
<dbReference type="GO" id="GO:0003677">
    <property type="term" value="F:DNA binding"/>
    <property type="evidence" value="ECO:0007669"/>
    <property type="project" value="UniProtKB-KW"/>
</dbReference>
<dbReference type="Gene3D" id="3.30.420.10">
    <property type="entry name" value="Ribonuclease H-like superfamily/Ribonuclease H"/>
    <property type="match status" value="1"/>
</dbReference>
<dbReference type="PANTHER" id="PTHR37984:SF5">
    <property type="entry name" value="PROTEIN NYNRIN-LIKE"/>
    <property type="match status" value="1"/>
</dbReference>
<comment type="similarity">
    <text evidence="2">Belongs to the beta type-B retroviral polymerase family. HERV class-II K(HML-2) pol subfamily.</text>
</comment>
<dbReference type="Pfam" id="PF17919">
    <property type="entry name" value="RT_RNaseH_2"/>
    <property type="match status" value="1"/>
</dbReference>
<feature type="compositionally biased region" description="Polar residues" evidence="21">
    <location>
        <begin position="18"/>
        <end position="27"/>
    </location>
</feature>
<reference evidence="26" key="2">
    <citation type="submission" date="2025-09" db="UniProtKB">
        <authorList>
            <consortium name="Ensembl"/>
        </authorList>
    </citation>
    <scope>IDENTIFICATION</scope>
</reference>
<keyword evidence="10" id="KW-0255">Endonuclease</keyword>
<dbReference type="GO" id="GO:0003887">
    <property type="term" value="F:DNA-directed DNA polymerase activity"/>
    <property type="evidence" value="ECO:0007669"/>
    <property type="project" value="UniProtKB-KW"/>
</dbReference>
<keyword evidence="6" id="KW-0548">Nucleotidyltransferase</keyword>
<dbReference type="FunFam" id="1.10.340.70:FF:000001">
    <property type="entry name" value="Retrovirus-related Pol polyprotein from transposon gypsy-like Protein"/>
    <property type="match status" value="1"/>
</dbReference>
<dbReference type="InterPro" id="IPR016197">
    <property type="entry name" value="Chromo-like_dom_sf"/>
</dbReference>
<evidence type="ECO:0000313" key="26">
    <source>
        <dbReference type="Ensembl" id="ENSOMEP00000031988.1"/>
    </source>
</evidence>
<dbReference type="Ensembl" id="ENSOMET00000023790.1">
    <property type="protein sequence ID" value="ENSOMEP00000031988.1"/>
    <property type="gene ID" value="ENSOMEG00000017119.1"/>
</dbReference>
<feature type="compositionally biased region" description="Basic and acidic residues" evidence="21">
    <location>
        <begin position="1485"/>
        <end position="1494"/>
    </location>
</feature>
<dbReference type="Gene3D" id="3.10.10.10">
    <property type="entry name" value="HIV Type 1 Reverse Transcriptase, subunit A, domain 1"/>
    <property type="match status" value="1"/>
</dbReference>
<name>A0A3B3DPC6_ORYME</name>
<dbReference type="PROSITE" id="PS50994">
    <property type="entry name" value="INTEGRASE"/>
    <property type="match status" value="1"/>
</dbReference>
<dbReference type="InterPro" id="IPR050951">
    <property type="entry name" value="Retrovirus_Pol_polyprotein"/>
</dbReference>
<dbReference type="InterPro" id="IPR001878">
    <property type="entry name" value="Znf_CCHC"/>
</dbReference>
<dbReference type="FunFam" id="3.30.420.10:FF:000032">
    <property type="entry name" value="Retrovirus-related Pol polyprotein from transposon 297-like Protein"/>
    <property type="match status" value="1"/>
</dbReference>
<dbReference type="InterPro" id="IPR043128">
    <property type="entry name" value="Rev_trsase/Diguanyl_cyclase"/>
</dbReference>
<dbReference type="InterPro" id="IPR012337">
    <property type="entry name" value="RNaseH-like_sf"/>
</dbReference>
<dbReference type="InterPro" id="IPR023780">
    <property type="entry name" value="Chromo_domain"/>
</dbReference>
<dbReference type="CDD" id="cd01647">
    <property type="entry name" value="RT_LTR"/>
    <property type="match status" value="1"/>
</dbReference>
<dbReference type="GO" id="GO:0004190">
    <property type="term" value="F:aspartic-type endopeptidase activity"/>
    <property type="evidence" value="ECO:0007669"/>
    <property type="project" value="UniProtKB-KW"/>
</dbReference>
<evidence type="ECO:0000256" key="8">
    <source>
        <dbReference type="ARBA" id="ARBA00022723"/>
    </source>
</evidence>
<dbReference type="SUPFAM" id="SSF56672">
    <property type="entry name" value="DNA/RNA polymerases"/>
    <property type="match status" value="1"/>
</dbReference>
<dbReference type="InterPro" id="IPR041577">
    <property type="entry name" value="RT_RNaseH_2"/>
</dbReference>
<evidence type="ECO:0000259" key="23">
    <source>
        <dbReference type="PROSITE" id="PS50158"/>
    </source>
</evidence>
<dbReference type="PaxDb" id="30732-ENSOMEP00000031988"/>
<keyword evidence="7" id="KW-0540">Nuclease</keyword>
<dbReference type="Pfam" id="PF00385">
    <property type="entry name" value="Chromo"/>
    <property type="match status" value="1"/>
</dbReference>
<dbReference type="GO" id="GO:0003964">
    <property type="term" value="F:RNA-directed DNA polymerase activity"/>
    <property type="evidence" value="ECO:0007669"/>
    <property type="project" value="UniProtKB-KW"/>
</dbReference>
<evidence type="ECO:0000259" key="25">
    <source>
        <dbReference type="PROSITE" id="PS50994"/>
    </source>
</evidence>
<keyword evidence="20" id="KW-0862">Zinc</keyword>
<keyword evidence="17" id="KW-0233">DNA recombination</keyword>
<evidence type="ECO:0000259" key="24">
    <source>
        <dbReference type="PROSITE" id="PS50878"/>
    </source>
</evidence>
<dbReference type="EC" id="3.1.26.4" evidence="3"/>
<reference evidence="26" key="1">
    <citation type="submission" date="2025-08" db="UniProtKB">
        <authorList>
            <consortium name="Ensembl"/>
        </authorList>
    </citation>
    <scope>IDENTIFICATION</scope>
</reference>
<evidence type="ECO:0000256" key="1">
    <source>
        <dbReference type="ARBA" id="ARBA00004123"/>
    </source>
</evidence>
<dbReference type="InterPro" id="IPR032549">
    <property type="entry name" value="DUF4939"/>
</dbReference>
<evidence type="ECO:0000256" key="4">
    <source>
        <dbReference type="ARBA" id="ARBA00022670"/>
    </source>
</evidence>
<proteinExistence type="inferred from homology"/>
<feature type="compositionally biased region" description="Basic and acidic residues" evidence="21">
    <location>
        <begin position="1370"/>
        <end position="1379"/>
    </location>
</feature>
<feature type="compositionally biased region" description="Low complexity" evidence="21">
    <location>
        <begin position="89"/>
        <end position="104"/>
    </location>
</feature>
<dbReference type="SUPFAM" id="SSF57756">
    <property type="entry name" value="Retrovirus zinc finger-like domains"/>
    <property type="match status" value="1"/>
</dbReference>
<feature type="domain" description="Integrase catalytic" evidence="25">
    <location>
        <begin position="1092"/>
        <end position="1251"/>
    </location>
</feature>
<keyword evidence="12" id="KW-0460">Magnesium</keyword>
<dbReference type="PANTHER" id="PTHR37984">
    <property type="entry name" value="PROTEIN CBG26694"/>
    <property type="match status" value="1"/>
</dbReference>
<accession>A0A3B3DPC6</accession>
<dbReference type="InterPro" id="IPR041588">
    <property type="entry name" value="Integrase_H2C2"/>
</dbReference>
<feature type="region of interest" description="Disordered" evidence="21">
    <location>
        <begin position="18"/>
        <end position="38"/>
    </location>
</feature>
<keyword evidence="14" id="KW-0695">RNA-directed DNA polymerase</keyword>
<evidence type="ECO:0000256" key="14">
    <source>
        <dbReference type="ARBA" id="ARBA00022918"/>
    </source>
</evidence>
<evidence type="ECO:0000256" key="18">
    <source>
        <dbReference type="ARBA" id="ARBA00023268"/>
    </source>
</evidence>
<keyword evidence="16" id="KW-0238">DNA-binding</keyword>
<dbReference type="PROSITE" id="PS50013">
    <property type="entry name" value="CHROMO_2"/>
    <property type="match status" value="1"/>
</dbReference>
<keyword evidence="5" id="KW-0808">Transferase</keyword>
<dbReference type="Proteomes" id="UP000261560">
    <property type="component" value="Unplaced"/>
</dbReference>
<feature type="compositionally biased region" description="Basic residues" evidence="21">
    <location>
        <begin position="1451"/>
        <end position="1467"/>
    </location>
</feature>
<evidence type="ECO:0000256" key="21">
    <source>
        <dbReference type="SAM" id="MobiDB-lite"/>
    </source>
</evidence>
<dbReference type="Pfam" id="PF24626">
    <property type="entry name" value="SH3_Tf2-1"/>
    <property type="match status" value="1"/>
</dbReference>
<keyword evidence="15" id="KW-0239">DNA-directed DNA polymerase</keyword>
<keyword evidence="4" id="KW-0645">Protease</keyword>
<feature type="region of interest" description="Disordered" evidence="21">
    <location>
        <begin position="281"/>
        <end position="300"/>
    </location>
</feature>
<dbReference type="FunFam" id="3.30.70.270:FF:000020">
    <property type="entry name" value="Transposon Tf2-6 polyprotein-like Protein"/>
    <property type="match status" value="1"/>
</dbReference>
<dbReference type="InterPro" id="IPR036397">
    <property type="entry name" value="RNaseH_sf"/>
</dbReference>
<evidence type="ECO:0000256" key="15">
    <source>
        <dbReference type="ARBA" id="ARBA00022932"/>
    </source>
</evidence>
<evidence type="ECO:0000313" key="27">
    <source>
        <dbReference type="Proteomes" id="UP000261560"/>
    </source>
</evidence>
<dbReference type="Pfam" id="PF16297">
    <property type="entry name" value="DUF4939"/>
    <property type="match status" value="1"/>
</dbReference>
<dbReference type="PROSITE" id="PS50878">
    <property type="entry name" value="RT_POL"/>
    <property type="match status" value="1"/>
</dbReference>
<protein>
    <recommendedName>
        <fullName evidence="19">Gypsy retrotransposon integrase-like protein 1</fullName>
        <ecNumber evidence="3">3.1.26.4</ecNumber>
    </recommendedName>
</protein>
<dbReference type="Gene3D" id="2.40.50.40">
    <property type="match status" value="1"/>
</dbReference>
<dbReference type="InterPro" id="IPR056924">
    <property type="entry name" value="SH3_Tf2-1"/>
</dbReference>
<feature type="region of interest" description="Disordered" evidence="21">
    <location>
        <begin position="72"/>
        <end position="104"/>
    </location>
</feature>
<dbReference type="Gene3D" id="1.10.340.70">
    <property type="match status" value="1"/>
</dbReference>
<dbReference type="Pfam" id="PF17921">
    <property type="entry name" value="Integrase_H2C2"/>
    <property type="match status" value="1"/>
</dbReference>
<dbReference type="InterPro" id="IPR000477">
    <property type="entry name" value="RT_dom"/>
</dbReference>
<evidence type="ECO:0000256" key="6">
    <source>
        <dbReference type="ARBA" id="ARBA00022695"/>
    </source>
</evidence>
<comment type="subcellular location">
    <subcellularLocation>
        <location evidence="1">Nucleus</location>
    </subcellularLocation>
</comment>
<organism evidence="26 27">
    <name type="scientific">Oryzias melastigma</name>
    <name type="common">Marine medaka</name>
    <dbReference type="NCBI Taxonomy" id="30732"/>
    <lineage>
        <taxon>Eukaryota</taxon>
        <taxon>Metazoa</taxon>
        <taxon>Chordata</taxon>
        <taxon>Craniata</taxon>
        <taxon>Vertebrata</taxon>
        <taxon>Euteleostomi</taxon>
        <taxon>Actinopterygii</taxon>
        <taxon>Neopterygii</taxon>
        <taxon>Teleostei</taxon>
        <taxon>Neoteleostei</taxon>
        <taxon>Acanthomorphata</taxon>
        <taxon>Ovalentaria</taxon>
        <taxon>Atherinomorphae</taxon>
        <taxon>Beloniformes</taxon>
        <taxon>Adrianichthyidae</taxon>
        <taxon>Oryziinae</taxon>
        <taxon>Oryzias</taxon>
    </lineage>
</organism>
<feature type="domain" description="CCHC-type" evidence="23">
    <location>
        <begin position="318"/>
        <end position="333"/>
    </location>
</feature>
<evidence type="ECO:0000259" key="22">
    <source>
        <dbReference type="PROSITE" id="PS50013"/>
    </source>
</evidence>
<evidence type="ECO:0000256" key="2">
    <source>
        <dbReference type="ARBA" id="ARBA00010879"/>
    </source>
</evidence>
<keyword evidence="11" id="KW-0378">Hydrolase</keyword>
<feature type="domain" description="Chromo" evidence="22">
    <location>
        <begin position="1395"/>
        <end position="1453"/>
    </location>
</feature>
<dbReference type="InterPro" id="IPR043502">
    <property type="entry name" value="DNA/RNA_pol_sf"/>
</dbReference>
<evidence type="ECO:0000256" key="9">
    <source>
        <dbReference type="ARBA" id="ARBA00022750"/>
    </source>
</evidence>
<dbReference type="SUPFAM" id="SSF54160">
    <property type="entry name" value="Chromo domain-like"/>
    <property type="match status" value="1"/>
</dbReference>
<evidence type="ECO:0000256" key="19">
    <source>
        <dbReference type="ARBA" id="ARBA00039658"/>
    </source>
</evidence>
<dbReference type="SMART" id="SM00298">
    <property type="entry name" value="CHROMO"/>
    <property type="match status" value="1"/>
</dbReference>
<dbReference type="InterPro" id="IPR021109">
    <property type="entry name" value="Peptidase_aspartic_dom_sf"/>
</dbReference>
<sequence length="1494" mass="168108">MSCPCSVKLNRLHVDPNVSASSLQKTSPAMDPATSVPTPSNPAGFAVLLLEHNRQLNQLSAVTEAIMERLSANPSTTSPAPVTAPPLPSGGDPSGTTTPTSSLHLSLPDKFNGKPESCNGFLMQCQLYLHQQAELYPSEEAKVSFLCSLLTGEALEWLAAVWTGGSLPFHSYEAFTRLLRNVFQHAVDGKDPGDQLMDIKQGKETAAAYSLRFRTLAAQTEWSPCGLKTVYRRGLSTELQRELACRDEGLDLDQLIALAIRLDNLLRTRRPHATKTEIPYVQAGPVNHPPNNLGEPMQLGSTRLTPEERRRRMLKHLCLYCGRSGHLRAACPDRPLRRSGASVSDNLLTFEIPVVIQLKDSIVKANAMIDSGAAGNFIDQGFARANSIPLLPCSSQVAVSAVDGRPLGSGQIRFLTPDIQLNIQHNHQEEIRLFAIDSPQSVIILGLPWLETHDPTIIWSSKELIFQSSSCRHHCLQTRDRPMAPDTSSDFRCIATTNISLSELASSSESLPAQYHDLQEAFNKQNATRLPPHRPYDCAIDLLPGAVPARGRVFPLSQPETEAMQEYIQDELQKGFIRPSSSPASAGFFFVKKKDGGLRPCVDYRSLNDVTVKYRYPLPLVPPALEQLRQARYFTKLDLRSAYNLIRIREGDEWKTAFSTTSGHYEYLVMPFGLCNAPSVFQAFVNDIFRDMLQKNVIVYIDDILVYSKTLDEHVSHVRQVLQRLIKNNLYAKREKCVFHQTSISFLGYVIGAQGVAMDQSKVDAVLNWPQPTNVKELQRFLGFANFYRRFIRGFSTVATPLTSLLRGAPKRLHWTPEARSAFQALKRRFSESPILRHPDPSAQFIVEVDASSTGVGAVLSQRQGPASKVFPCAYFSRKLTEAERNYDVGDRELLAMKEAFGEWRHWLEGASHPFLVLTDHKNLEYLRSAKRLNSRQARWSLFFSRFQFQITYRPGSKNGKADALSRLHENPVEELKKPTTILSPSVIIAPVQWDIMTELAEHNAATPPPPSCPTNRVYVPPSHRQRVLQLVHDTPAAGHPGMSATQTLLQNSFWWSNMQADVAQYVTNCATCQMAKNPRQLPAGLLHPLPIPQRPWSHIAVDFITDLPRSQGNTVILSVIDRFSKACRLIPLPKLPTAFETAEQLMTHVFRHYGLPEDIVSDRGPQFTSRVWREMCKGLGINVSLTSGYHPQSNGQVERLNQEITRFLRSYCSHRQEDWSRFLVWAEYAQNSLKKAATGLTPFQCVLGIQPPFFPWSGEPSVLPAVDDWFRRCEETWEAAHTQLRHAVRRTQEQADRRRREGPTLTPGQWVWLSTRDLRLGLPCKKLSPRFVGPFKVIKQITPVSFRLQLPPEYRISPTFHVSLLKPASDPHHMDTRPEPPGTPPLMVDGGEAYLVRDILDSRRRGGRLQYLVDWEGFGPEERSWVASADILDPSLISDFHLQHPDRPAPRPRGRPRRRVVSRFRSRSQGGGYVRTHSAMSSADHQREPSPEF</sequence>
<dbReference type="InterPro" id="IPR001584">
    <property type="entry name" value="Integrase_cat-core"/>
</dbReference>